<dbReference type="InterPro" id="IPR004275">
    <property type="entry name" value="Frog_antimicrobial_propeptide"/>
</dbReference>
<evidence type="ECO:0000256" key="4">
    <source>
        <dbReference type="ARBA" id="ARBA00022729"/>
    </source>
</evidence>
<keyword evidence="3" id="KW-0964">Secreted</keyword>
<proteinExistence type="inferred from homology"/>
<dbReference type="Pfam" id="PF03032">
    <property type="entry name" value="FSAP_sig_propep"/>
    <property type="match status" value="1"/>
</dbReference>
<comment type="similarity">
    <text evidence="6">Belongs to the frog skin active peptide (FSAP) family. Tryptophillin subfamily.</text>
</comment>
<feature type="non-terminal residue" evidence="10">
    <location>
        <position position="1"/>
    </location>
</feature>
<accession>W0FFW6</accession>
<organism evidence="10">
    <name type="scientific">Pithecopus hypochondrialis</name>
    <name type="common">Orange-legged leaf frog</name>
    <name type="synonym">Phyllomedusa hypochondrialis</name>
    <dbReference type="NCBI Taxonomy" id="317381"/>
    <lineage>
        <taxon>Eukaryota</taxon>
        <taxon>Metazoa</taxon>
        <taxon>Chordata</taxon>
        <taxon>Craniata</taxon>
        <taxon>Vertebrata</taxon>
        <taxon>Euteleostomi</taxon>
        <taxon>Amphibia</taxon>
        <taxon>Batrachia</taxon>
        <taxon>Anura</taxon>
        <taxon>Neobatrachia</taxon>
        <taxon>Hyloidea</taxon>
        <taxon>Hylidae</taxon>
        <taxon>Phyllomedusinae</taxon>
        <taxon>Pithecopus</taxon>
    </lineage>
</organism>
<sequence>MAFLKKITFLVLFLGLVSLSTCDKEKRKAEEDENKNEEEEENHEERRQDKPFWPPPIYPMKRH</sequence>
<feature type="compositionally biased region" description="Pro residues" evidence="7">
    <location>
        <begin position="52"/>
        <end position="63"/>
    </location>
</feature>
<evidence type="ECO:0000256" key="1">
    <source>
        <dbReference type="ARBA" id="ARBA00004613"/>
    </source>
</evidence>
<name>W0FFW6_PITHY</name>
<evidence type="ECO:0000259" key="9">
    <source>
        <dbReference type="Pfam" id="PF03032"/>
    </source>
</evidence>
<evidence type="ECO:0000256" key="6">
    <source>
        <dbReference type="ARBA" id="ARBA00025792"/>
    </source>
</evidence>
<feature type="chain" id="PRO_5004788245" evidence="8">
    <location>
        <begin position="23"/>
        <end position="63"/>
    </location>
</feature>
<dbReference type="GO" id="GO:0005576">
    <property type="term" value="C:extracellular region"/>
    <property type="evidence" value="ECO:0007669"/>
    <property type="project" value="UniProtKB-SubCell"/>
</dbReference>
<evidence type="ECO:0000256" key="2">
    <source>
        <dbReference type="ARBA" id="ARBA00022446"/>
    </source>
</evidence>
<dbReference type="EMBL" id="KF923462">
    <property type="protein sequence ID" value="AHF20803.1"/>
    <property type="molecule type" value="Genomic_DNA"/>
</dbReference>
<keyword evidence="2" id="KW-0878">Amphibian defense peptide</keyword>
<comment type="subcellular location">
    <subcellularLocation>
        <location evidence="1">Secreted</location>
    </subcellularLocation>
</comment>
<evidence type="ECO:0000256" key="7">
    <source>
        <dbReference type="SAM" id="MobiDB-lite"/>
    </source>
</evidence>
<dbReference type="InterPro" id="IPR013266">
    <property type="entry name" value="Tryptophillin"/>
</dbReference>
<dbReference type="GO" id="GO:0006952">
    <property type="term" value="P:defense response"/>
    <property type="evidence" value="ECO:0007669"/>
    <property type="project" value="UniProtKB-KW"/>
</dbReference>
<evidence type="ECO:0000256" key="8">
    <source>
        <dbReference type="SAM" id="SignalP"/>
    </source>
</evidence>
<keyword evidence="5" id="KW-0873">Pyrrolidone carboxylic acid</keyword>
<keyword evidence="4 8" id="KW-0732">Signal</keyword>
<feature type="region of interest" description="Disordered" evidence="7">
    <location>
        <begin position="24"/>
        <end position="63"/>
    </location>
</feature>
<feature type="signal peptide" evidence="8">
    <location>
        <begin position="1"/>
        <end position="22"/>
    </location>
</feature>
<evidence type="ECO:0000256" key="5">
    <source>
        <dbReference type="ARBA" id="ARBA00023283"/>
    </source>
</evidence>
<protein>
    <submittedName>
        <fullName evidence="10">Tryptophyllin peptide PhT-3</fullName>
    </submittedName>
</protein>
<dbReference type="Pfam" id="PF08248">
    <property type="entry name" value="Tryp_FSAP"/>
    <property type="match status" value="1"/>
</dbReference>
<reference evidence="10" key="1">
    <citation type="submission" date="2013-11" db="EMBL/GenBank/DDBJ databases">
        <title>Molecular cloning of a novel tryptophyllin peptide from the skin of the orange-legged monkey frog, Phyllomedusa hypochondrialis.</title>
        <authorList>
            <person name="Wang R."/>
        </authorList>
    </citation>
    <scope>NUCLEOTIDE SEQUENCE</scope>
</reference>
<evidence type="ECO:0000256" key="3">
    <source>
        <dbReference type="ARBA" id="ARBA00022525"/>
    </source>
</evidence>
<dbReference type="AlphaFoldDB" id="W0FFW6"/>
<feature type="domain" description="Frog antimicrobial peptide propeptide" evidence="9">
    <location>
        <begin position="2"/>
        <end position="47"/>
    </location>
</feature>
<evidence type="ECO:0000313" key="10">
    <source>
        <dbReference type="EMBL" id="AHF20803.1"/>
    </source>
</evidence>
<feature type="compositionally biased region" description="Acidic residues" evidence="7">
    <location>
        <begin position="31"/>
        <end position="42"/>
    </location>
</feature>